<proteinExistence type="predicted"/>
<evidence type="ECO:0000313" key="1">
    <source>
        <dbReference type="EMBL" id="KAJ8124284.1"/>
    </source>
</evidence>
<evidence type="ECO:0000313" key="2">
    <source>
        <dbReference type="Proteomes" id="UP001153332"/>
    </source>
</evidence>
<sequence length="190" mass="21561">MLALSVIVSLLALASAVPTLDASGIVVRGLNETEVEEDVIPVRDIGCWKDKLPEDEVEIAKEKLIQWGANHQVGRGSWHGEQFDPTGFSILERKAAMWLCNCKHFKKDYAVSEELNEAQDLIYELCGLNSTGWVWTKKWQKSFNIGTAKKMNVHGYDTDRCPRLCLWNQDQREDDPDYDDGKPGVHDLQE</sequence>
<reference evidence="1" key="1">
    <citation type="submission" date="2022-12" db="EMBL/GenBank/DDBJ databases">
        <title>Genome Sequence of Lasiodiplodia mahajangana.</title>
        <authorList>
            <person name="Buettner E."/>
        </authorList>
    </citation>
    <scope>NUCLEOTIDE SEQUENCE</scope>
    <source>
        <strain evidence="1">VT137</strain>
    </source>
</reference>
<keyword evidence="2" id="KW-1185">Reference proteome</keyword>
<protein>
    <submittedName>
        <fullName evidence="1">Uncharacterized protein</fullName>
    </submittedName>
</protein>
<gene>
    <name evidence="1" type="ORF">O1611_g9357</name>
</gene>
<comment type="caution">
    <text evidence="1">The sequence shown here is derived from an EMBL/GenBank/DDBJ whole genome shotgun (WGS) entry which is preliminary data.</text>
</comment>
<dbReference type="Proteomes" id="UP001153332">
    <property type="component" value="Unassembled WGS sequence"/>
</dbReference>
<dbReference type="EMBL" id="JAPUUL010003150">
    <property type="protein sequence ID" value="KAJ8124284.1"/>
    <property type="molecule type" value="Genomic_DNA"/>
</dbReference>
<name>A0ACC2JA93_9PEZI</name>
<accession>A0ACC2JA93</accession>
<organism evidence="1 2">
    <name type="scientific">Lasiodiplodia mahajangana</name>
    <dbReference type="NCBI Taxonomy" id="1108764"/>
    <lineage>
        <taxon>Eukaryota</taxon>
        <taxon>Fungi</taxon>
        <taxon>Dikarya</taxon>
        <taxon>Ascomycota</taxon>
        <taxon>Pezizomycotina</taxon>
        <taxon>Dothideomycetes</taxon>
        <taxon>Dothideomycetes incertae sedis</taxon>
        <taxon>Botryosphaeriales</taxon>
        <taxon>Botryosphaeriaceae</taxon>
        <taxon>Lasiodiplodia</taxon>
    </lineage>
</organism>